<protein>
    <submittedName>
        <fullName evidence="4">Uncharacterized protein</fullName>
    </submittedName>
</protein>
<keyword evidence="1" id="KW-0175">Coiled coil</keyword>
<organism evidence="4 5">
    <name type="scientific">Entomomonas asaccharolytica</name>
    <dbReference type="NCBI Taxonomy" id="2785331"/>
    <lineage>
        <taxon>Bacteria</taxon>
        <taxon>Pseudomonadati</taxon>
        <taxon>Pseudomonadota</taxon>
        <taxon>Gammaproteobacteria</taxon>
        <taxon>Pseudomonadales</taxon>
        <taxon>Pseudomonadaceae</taxon>
        <taxon>Entomomonas</taxon>
    </lineage>
</organism>
<proteinExistence type="predicted"/>
<feature type="coiled-coil region" evidence="1">
    <location>
        <begin position="227"/>
        <end position="254"/>
    </location>
</feature>
<sequence length="258" mass="29953">MRNDLKDEPIDVPSLTLDEHDQFENTDHDSRDRARSTKLSRLSNRTVVYMLLFLFVVYSIGMVVLFWVFKQAADDVRYQLDEKTHTTSTITENNMGRLQAITEQFNSQQTVTKNQLENIRAQNKQLVTQLNRVLETQQTITTKQETQEKRLAKLEEQLVALAKTTNQIEQVKQLQNEIAEFKKMQPTITRLTNDVDGLKKQNGSQTLKSVQDDLLLLRSQLDNVATNNDSKQQLEALQNKVDNQLQKMQQQLDNRSPY</sequence>
<reference evidence="4 5" key="1">
    <citation type="submission" date="2021-01" db="EMBL/GenBank/DDBJ databases">
        <title>Entomomonas sp. F2A isolated from a house cricket (Acheta domesticus).</title>
        <authorList>
            <person name="Spergser J."/>
            <person name="Busse H.-J."/>
        </authorList>
    </citation>
    <scope>NUCLEOTIDE SEQUENCE [LARGE SCALE GENOMIC DNA]</scope>
    <source>
        <strain evidence="4 5">F2A</strain>
    </source>
</reference>
<dbReference type="KEGG" id="eaz:JHT90_02905"/>
<dbReference type="Proteomes" id="UP000595278">
    <property type="component" value="Chromosome"/>
</dbReference>
<feature type="region of interest" description="Disordered" evidence="2">
    <location>
        <begin position="1"/>
        <end position="33"/>
    </location>
</feature>
<keyword evidence="5" id="KW-1185">Reference proteome</keyword>
<evidence type="ECO:0000313" key="4">
    <source>
        <dbReference type="EMBL" id="QQP86208.1"/>
    </source>
</evidence>
<gene>
    <name evidence="4" type="ORF">JHT90_02905</name>
</gene>
<keyword evidence="3" id="KW-1133">Transmembrane helix</keyword>
<feature type="coiled-coil region" evidence="1">
    <location>
        <begin position="116"/>
        <end position="184"/>
    </location>
</feature>
<keyword evidence="3" id="KW-0812">Transmembrane</keyword>
<evidence type="ECO:0000256" key="3">
    <source>
        <dbReference type="SAM" id="Phobius"/>
    </source>
</evidence>
<dbReference type="RefSeq" id="WP_201093875.1">
    <property type="nucleotide sequence ID" value="NZ_CP067393.1"/>
</dbReference>
<feature type="compositionally biased region" description="Basic and acidic residues" evidence="2">
    <location>
        <begin position="17"/>
        <end position="33"/>
    </location>
</feature>
<evidence type="ECO:0000313" key="5">
    <source>
        <dbReference type="Proteomes" id="UP000595278"/>
    </source>
</evidence>
<evidence type="ECO:0000256" key="1">
    <source>
        <dbReference type="SAM" id="Coils"/>
    </source>
</evidence>
<accession>A0A974RXG7</accession>
<keyword evidence="3" id="KW-0472">Membrane</keyword>
<feature type="transmembrane region" description="Helical" evidence="3">
    <location>
        <begin position="47"/>
        <end position="69"/>
    </location>
</feature>
<dbReference type="AlphaFoldDB" id="A0A974RXG7"/>
<evidence type="ECO:0000256" key="2">
    <source>
        <dbReference type="SAM" id="MobiDB-lite"/>
    </source>
</evidence>
<name>A0A974RXG7_9GAMM</name>
<dbReference type="EMBL" id="CP067393">
    <property type="protein sequence ID" value="QQP86208.1"/>
    <property type="molecule type" value="Genomic_DNA"/>
</dbReference>